<dbReference type="EMBL" id="CAFBQA010000054">
    <property type="protein sequence ID" value="CAB5039676.1"/>
    <property type="molecule type" value="Genomic_DNA"/>
</dbReference>
<keyword evidence="3" id="KW-0949">S-adenosyl-L-methionine</keyword>
<sequence>MTTSENGIPASRRGAFQYGDRVQLTDPKGKLHTINLTEGGSFHTHRGWIEHAQFIDQPEGSLVITTGGTVFLALRPLYPDFVLSMPRGATIVYPKDAAHIVTLGDIFPGARVVEAGAGSGALSIALLRAVGSSGEVFSFEKRSEFAEVAAKNVEQFFGSAQSNWHLQVGAVEEVASEDGRVRDIDRVIYDMLAPWENIDIAARVLRPGGVLICYVATTTQLSKVGEAIRSHGNFTEPHAWESMVRDWHLEGLAVRPEHRMIGHTGFLLTSRRLADGVEPPMRRRRPSKGAYGVSLEES</sequence>
<dbReference type="FunFam" id="3.40.50.150:FF:000019">
    <property type="entry name" value="tRNA (adenine(58)-N(1))-methyltransferase TrmI"/>
    <property type="match status" value="1"/>
</dbReference>
<dbReference type="PIRSF" id="PIRSF017269">
    <property type="entry name" value="GCD14"/>
    <property type="match status" value="1"/>
</dbReference>
<evidence type="ECO:0000256" key="5">
    <source>
        <dbReference type="SAM" id="MobiDB-lite"/>
    </source>
</evidence>
<dbReference type="PANTHER" id="PTHR12133">
    <property type="entry name" value="TRNA (ADENINE(58)-N(1))-METHYLTRANSFERASE"/>
    <property type="match status" value="1"/>
</dbReference>
<dbReference type="GO" id="GO:0031515">
    <property type="term" value="C:tRNA (m1A) methyltransferase complex"/>
    <property type="evidence" value="ECO:0007669"/>
    <property type="project" value="InterPro"/>
</dbReference>
<dbReference type="EMBL" id="CAFBQF010000071">
    <property type="protein sequence ID" value="CAB5054158.1"/>
    <property type="molecule type" value="Genomic_DNA"/>
</dbReference>
<dbReference type="InterPro" id="IPR049470">
    <property type="entry name" value="TRM61_C"/>
</dbReference>
<dbReference type="GO" id="GO:0160107">
    <property type="term" value="F:tRNA (adenine(58)-N1)-methyltransferase activity"/>
    <property type="evidence" value="ECO:0007669"/>
    <property type="project" value="InterPro"/>
</dbReference>
<evidence type="ECO:0000256" key="2">
    <source>
        <dbReference type="ARBA" id="ARBA00022679"/>
    </source>
</evidence>
<keyword evidence="4" id="KW-0819">tRNA processing</keyword>
<protein>
    <submittedName>
        <fullName evidence="7">Unannotated protein</fullName>
    </submittedName>
</protein>
<keyword evidence="1" id="KW-0489">Methyltransferase</keyword>
<dbReference type="EMBL" id="CAFBMD010000063">
    <property type="protein sequence ID" value="CAB4899687.1"/>
    <property type="molecule type" value="Genomic_DNA"/>
</dbReference>
<dbReference type="EMBL" id="CAEZXW010000009">
    <property type="protein sequence ID" value="CAB4695233.1"/>
    <property type="molecule type" value="Genomic_DNA"/>
</dbReference>
<dbReference type="CDD" id="cd02440">
    <property type="entry name" value="AdoMet_MTases"/>
    <property type="match status" value="1"/>
</dbReference>
<proteinExistence type="predicted"/>
<feature type="region of interest" description="Disordered" evidence="5">
    <location>
        <begin position="278"/>
        <end position="298"/>
    </location>
</feature>
<evidence type="ECO:0000313" key="10">
    <source>
        <dbReference type="EMBL" id="CAB5054158.1"/>
    </source>
</evidence>
<evidence type="ECO:0000256" key="3">
    <source>
        <dbReference type="ARBA" id="ARBA00022691"/>
    </source>
</evidence>
<dbReference type="InterPro" id="IPR029063">
    <property type="entry name" value="SAM-dependent_MTases_sf"/>
</dbReference>
<dbReference type="PROSITE" id="PS51620">
    <property type="entry name" value="SAM_TRM61"/>
    <property type="match status" value="1"/>
</dbReference>
<evidence type="ECO:0000256" key="4">
    <source>
        <dbReference type="ARBA" id="ARBA00022694"/>
    </source>
</evidence>
<dbReference type="AlphaFoldDB" id="A0A6J6PEW5"/>
<dbReference type="GO" id="GO:0030488">
    <property type="term" value="P:tRNA methylation"/>
    <property type="evidence" value="ECO:0007669"/>
    <property type="project" value="InterPro"/>
</dbReference>
<dbReference type="Pfam" id="PF08704">
    <property type="entry name" value="GCD14"/>
    <property type="match status" value="1"/>
</dbReference>
<dbReference type="Gene3D" id="3.40.50.150">
    <property type="entry name" value="Vaccinia Virus protein VP39"/>
    <property type="match status" value="1"/>
</dbReference>
<gene>
    <name evidence="7" type="ORF">UFOPK2593_00293</name>
    <name evidence="8" type="ORF">UFOPK3492_00872</name>
    <name evidence="9" type="ORF">UFOPK4234_00998</name>
    <name evidence="10" type="ORF">UFOPK4295_01224</name>
</gene>
<feature type="domain" description="tRNA (adenine(58)-N(1))-methyltransferase catalytic subunit TRM61 C-terminal" evidence="6">
    <location>
        <begin position="83"/>
        <end position="248"/>
    </location>
</feature>
<dbReference type="PANTHER" id="PTHR12133:SF1">
    <property type="entry name" value="TRNA (ADENINE(58)-N(1))-METHYLTRANSFERASE, MITOCHONDRIAL"/>
    <property type="match status" value="1"/>
</dbReference>
<evidence type="ECO:0000256" key="1">
    <source>
        <dbReference type="ARBA" id="ARBA00022603"/>
    </source>
</evidence>
<evidence type="ECO:0000259" key="6">
    <source>
        <dbReference type="Pfam" id="PF08704"/>
    </source>
</evidence>
<evidence type="ECO:0000313" key="8">
    <source>
        <dbReference type="EMBL" id="CAB4899687.1"/>
    </source>
</evidence>
<reference evidence="7" key="1">
    <citation type="submission" date="2020-05" db="EMBL/GenBank/DDBJ databases">
        <authorList>
            <person name="Chiriac C."/>
            <person name="Salcher M."/>
            <person name="Ghai R."/>
            <person name="Kavagutti S V."/>
        </authorList>
    </citation>
    <scope>NUCLEOTIDE SEQUENCE</scope>
</reference>
<name>A0A6J6PEW5_9ZZZZ</name>
<dbReference type="Pfam" id="PF14801">
    <property type="entry name" value="TrmI-like_N"/>
    <property type="match status" value="1"/>
</dbReference>
<evidence type="ECO:0000313" key="7">
    <source>
        <dbReference type="EMBL" id="CAB4695233.1"/>
    </source>
</evidence>
<dbReference type="Gene3D" id="3.10.330.20">
    <property type="match status" value="1"/>
</dbReference>
<keyword evidence="2" id="KW-0808">Transferase</keyword>
<dbReference type="SUPFAM" id="SSF53335">
    <property type="entry name" value="S-adenosyl-L-methionine-dependent methyltransferases"/>
    <property type="match status" value="1"/>
</dbReference>
<dbReference type="InterPro" id="IPR014816">
    <property type="entry name" value="tRNA_MeTrfase_Gcd14"/>
</dbReference>
<accession>A0A6J6PEW5</accession>
<organism evidence="7">
    <name type="scientific">freshwater metagenome</name>
    <dbReference type="NCBI Taxonomy" id="449393"/>
    <lineage>
        <taxon>unclassified sequences</taxon>
        <taxon>metagenomes</taxon>
        <taxon>ecological metagenomes</taxon>
    </lineage>
</organism>
<evidence type="ECO:0000313" key="9">
    <source>
        <dbReference type="EMBL" id="CAB5039676.1"/>
    </source>
</evidence>